<keyword evidence="3" id="KW-1185">Reference proteome</keyword>
<keyword evidence="1" id="KW-0812">Transmembrane</keyword>
<reference evidence="2" key="1">
    <citation type="submission" date="2023-07" db="EMBL/GenBank/DDBJ databases">
        <title>Gilvimarinus algae sp. nov., isolated from the surface of Kelp.</title>
        <authorList>
            <person name="Sun Y.Y."/>
            <person name="Gong Y."/>
            <person name="Du Z.J."/>
        </authorList>
    </citation>
    <scope>NUCLEOTIDE SEQUENCE</scope>
    <source>
        <strain evidence="2">SDUM040014</strain>
    </source>
</reference>
<protein>
    <submittedName>
        <fullName evidence="2">Uncharacterized protein</fullName>
    </submittedName>
</protein>
<gene>
    <name evidence="2" type="ORF">QWI16_04620</name>
</gene>
<dbReference type="EMBL" id="JAULRT010000035">
    <property type="protein sequence ID" value="MDO3381445.1"/>
    <property type="molecule type" value="Genomic_DNA"/>
</dbReference>
<sequence>MVLVPTDKRRYFTFCYLLTTLMMFGLWALGIVSFQERPFWALAYFGLMFWPASLYFLWIAIRSYPFNTFPNPHTKVFVQHKIKQGKSAKIEAALWFTAGLPFSCVPAILFWAYYFPTIHLNAIIGG</sequence>
<dbReference type="Proteomes" id="UP001168380">
    <property type="component" value="Unassembled WGS sequence"/>
</dbReference>
<dbReference type="RefSeq" id="WP_302711582.1">
    <property type="nucleotide sequence ID" value="NZ_JAULRT010000035.1"/>
</dbReference>
<accession>A0ABT8TCU1</accession>
<keyword evidence="1" id="KW-1133">Transmembrane helix</keyword>
<comment type="caution">
    <text evidence="2">The sequence shown here is derived from an EMBL/GenBank/DDBJ whole genome shotgun (WGS) entry which is preliminary data.</text>
</comment>
<evidence type="ECO:0000313" key="3">
    <source>
        <dbReference type="Proteomes" id="UP001168380"/>
    </source>
</evidence>
<keyword evidence="1" id="KW-0472">Membrane</keyword>
<proteinExistence type="predicted"/>
<feature type="transmembrane region" description="Helical" evidence="1">
    <location>
        <begin position="92"/>
        <end position="114"/>
    </location>
</feature>
<name>A0ABT8TCU1_9GAMM</name>
<feature type="transmembrane region" description="Helical" evidence="1">
    <location>
        <begin position="12"/>
        <end position="33"/>
    </location>
</feature>
<feature type="transmembrane region" description="Helical" evidence="1">
    <location>
        <begin position="39"/>
        <end position="61"/>
    </location>
</feature>
<organism evidence="2 3">
    <name type="scientific">Gilvimarinus algae</name>
    <dbReference type="NCBI Taxonomy" id="3058037"/>
    <lineage>
        <taxon>Bacteria</taxon>
        <taxon>Pseudomonadati</taxon>
        <taxon>Pseudomonadota</taxon>
        <taxon>Gammaproteobacteria</taxon>
        <taxon>Cellvibrionales</taxon>
        <taxon>Cellvibrionaceae</taxon>
        <taxon>Gilvimarinus</taxon>
    </lineage>
</organism>
<evidence type="ECO:0000313" key="2">
    <source>
        <dbReference type="EMBL" id="MDO3381445.1"/>
    </source>
</evidence>
<evidence type="ECO:0000256" key="1">
    <source>
        <dbReference type="SAM" id="Phobius"/>
    </source>
</evidence>